<dbReference type="EMBL" id="SJST01000009">
    <property type="protein sequence ID" value="TCD11399.1"/>
    <property type="molecule type" value="Genomic_DNA"/>
</dbReference>
<sequence length="254" mass="27772">MTREIQPFDAVKTEGPEGRSPVLFLCEHASRAFPESFGELGLTEEVRQSHVAWDPGALPVAQNLARTFDAPLVRGAVSRLLYDCNRPPEAADAVPAKSEIFEIPGNIGLSEQERQRRVDLIYRPFCTAVDTAVAEAQPLAIVTVHSFTPVYFGKPRAVEIGLLHDTDSRLADAMLDRSGKVELKVARNQPYGPGDGVMHSLRLHAESRGLLNVMIEIRNDLVAQEDAQERVAGDLATLLESAFAKCGVSRETTS</sequence>
<dbReference type="PIRSF" id="PIRSF029730">
    <property type="entry name" value="UCP029730"/>
    <property type="match status" value="1"/>
</dbReference>
<dbReference type="InterPro" id="IPR011227">
    <property type="entry name" value="UCP029730"/>
</dbReference>
<evidence type="ECO:0000313" key="1">
    <source>
        <dbReference type="EMBL" id="TCD11399.1"/>
    </source>
</evidence>
<dbReference type="OrthoDB" id="9815326at2"/>
<gene>
    <name evidence="1" type="ORF">E0D97_16980</name>
</gene>
<dbReference type="Pfam" id="PF05013">
    <property type="entry name" value="FGase"/>
    <property type="match status" value="1"/>
</dbReference>
<keyword evidence="1" id="KW-0378">Hydrolase</keyword>
<name>A0A4R0P7C7_9HYPH</name>
<comment type="caution">
    <text evidence="1">The sequence shown here is derived from an EMBL/GenBank/DDBJ whole genome shotgun (WGS) entry which is preliminary data.</text>
</comment>
<evidence type="ECO:0000313" key="2">
    <source>
        <dbReference type="Proteomes" id="UP000291301"/>
    </source>
</evidence>
<dbReference type="InterPro" id="IPR007709">
    <property type="entry name" value="N-FG_amidohydro"/>
</dbReference>
<dbReference type="SUPFAM" id="SSF53187">
    <property type="entry name" value="Zn-dependent exopeptidases"/>
    <property type="match status" value="1"/>
</dbReference>
<protein>
    <submittedName>
        <fullName evidence="1">N-formylglutamate amidohydrolase</fullName>
    </submittedName>
</protein>
<proteinExistence type="predicted"/>
<accession>A0A4R0P7C7</accession>
<dbReference type="Gene3D" id="3.40.630.40">
    <property type="entry name" value="Zn-dependent exopeptidases"/>
    <property type="match status" value="1"/>
</dbReference>
<dbReference type="RefSeq" id="WP_131571369.1">
    <property type="nucleotide sequence ID" value="NZ_JAINFK010000008.1"/>
</dbReference>
<dbReference type="Proteomes" id="UP000291301">
    <property type="component" value="Unassembled WGS sequence"/>
</dbReference>
<dbReference type="GO" id="GO:0016787">
    <property type="term" value="F:hydrolase activity"/>
    <property type="evidence" value="ECO:0007669"/>
    <property type="project" value="UniProtKB-KW"/>
</dbReference>
<organism evidence="1 2">
    <name type="scientific">Oricola cellulosilytica</name>
    <dbReference type="NCBI Taxonomy" id="1429082"/>
    <lineage>
        <taxon>Bacteria</taxon>
        <taxon>Pseudomonadati</taxon>
        <taxon>Pseudomonadota</taxon>
        <taxon>Alphaproteobacteria</taxon>
        <taxon>Hyphomicrobiales</taxon>
        <taxon>Ahrensiaceae</taxon>
        <taxon>Oricola</taxon>
    </lineage>
</organism>
<keyword evidence="2" id="KW-1185">Reference proteome</keyword>
<reference evidence="1 2" key="1">
    <citation type="journal article" date="2015" name="Antonie Van Leeuwenhoek">
        <title>Oricola cellulosilytica gen. nov., sp. nov., a cellulose-degrading bacterium of the family Phyllobacteriaceae isolated from surface seashore water, and emended descriptions of Mesorhizobium loti and Phyllobacterium myrsinacearum.</title>
        <authorList>
            <person name="Hameed A."/>
            <person name="Shahina M."/>
            <person name="Lai W.A."/>
            <person name="Lin S.Y."/>
            <person name="Young L.S."/>
            <person name="Liu Y.C."/>
            <person name="Hsu Y.H."/>
            <person name="Young C.C."/>
        </authorList>
    </citation>
    <scope>NUCLEOTIDE SEQUENCE [LARGE SCALE GENOMIC DNA]</scope>
    <source>
        <strain evidence="1 2">KCTC 52183</strain>
    </source>
</reference>
<dbReference type="AlphaFoldDB" id="A0A4R0P7C7"/>